<dbReference type="Proteomes" id="UP001231124">
    <property type="component" value="Unassembled WGS sequence"/>
</dbReference>
<dbReference type="InterPro" id="IPR015422">
    <property type="entry name" value="PyrdxlP-dep_Trfase_small"/>
</dbReference>
<dbReference type="InterPro" id="IPR004839">
    <property type="entry name" value="Aminotransferase_I/II_large"/>
</dbReference>
<dbReference type="InterPro" id="IPR001917">
    <property type="entry name" value="Aminotrans_II_pyridoxalP_BS"/>
</dbReference>
<evidence type="ECO:0000313" key="17">
    <source>
        <dbReference type="Proteomes" id="UP001231124"/>
    </source>
</evidence>
<gene>
    <name evidence="16" type="ORF">QO012_001902</name>
</gene>
<comment type="cofactor">
    <cofactor evidence="1 14">
        <name>pyridoxal 5'-phosphate</name>
        <dbReference type="ChEBI" id="CHEBI:597326"/>
    </cofactor>
</comment>
<proteinExistence type="inferred from homology"/>
<keyword evidence="16" id="KW-0012">Acyltransferase</keyword>
<evidence type="ECO:0000256" key="10">
    <source>
        <dbReference type="ARBA" id="ARBA00031658"/>
    </source>
</evidence>
<keyword evidence="17" id="KW-1185">Reference proteome</keyword>
<dbReference type="GO" id="GO:0008710">
    <property type="term" value="F:8-amino-7-oxononanoate synthase activity"/>
    <property type="evidence" value="ECO:0007669"/>
    <property type="project" value="UniProtKB-EC"/>
</dbReference>
<evidence type="ECO:0000256" key="1">
    <source>
        <dbReference type="ARBA" id="ARBA00001933"/>
    </source>
</evidence>
<comment type="catalytic activity">
    <reaction evidence="13">
        <text>6-carboxyhexanoyl-[ACP] + L-alanine + H(+) = (8S)-8-amino-7-oxononanoate + holo-[ACP] + CO2</text>
        <dbReference type="Rhea" id="RHEA:42288"/>
        <dbReference type="Rhea" id="RHEA-COMP:9685"/>
        <dbReference type="Rhea" id="RHEA-COMP:9955"/>
        <dbReference type="ChEBI" id="CHEBI:15378"/>
        <dbReference type="ChEBI" id="CHEBI:16526"/>
        <dbReference type="ChEBI" id="CHEBI:57972"/>
        <dbReference type="ChEBI" id="CHEBI:64479"/>
        <dbReference type="ChEBI" id="CHEBI:78846"/>
        <dbReference type="ChEBI" id="CHEBI:149468"/>
        <dbReference type="EC" id="2.3.1.47"/>
    </reaction>
</comment>
<dbReference type="PANTHER" id="PTHR13693:SF100">
    <property type="entry name" value="8-AMINO-7-OXONONANOATE SYNTHASE"/>
    <property type="match status" value="1"/>
</dbReference>
<evidence type="ECO:0000256" key="6">
    <source>
        <dbReference type="ARBA" id="ARBA00016004"/>
    </source>
</evidence>
<evidence type="ECO:0000313" key="16">
    <source>
        <dbReference type="EMBL" id="MDQ0447406.1"/>
    </source>
</evidence>
<evidence type="ECO:0000259" key="15">
    <source>
        <dbReference type="Pfam" id="PF00155"/>
    </source>
</evidence>
<dbReference type="EMBL" id="JAUSVP010000004">
    <property type="protein sequence ID" value="MDQ0447406.1"/>
    <property type="molecule type" value="Genomic_DNA"/>
</dbReference>
<evidence type="ECO:0000256" key="2">
    <source>
        <dbReference type="ARBA" id="ARBA00004746"/>
    </source>
</evidence>
<evidence type="ECO:0000256" key="3">
    <source>
        <dbReference type="ARBA" id="ARBA00010008"/>
    </source>
</evidence>
<evidence type="ECO:0000256" key="12">
    <source>
        <dbReference type="ARBA" id="ARBA00033381"/>
    </source>
</evidence>
<dbReference type="InterPro" id="IPR015421">
    <property type="entry name" value="PyrdxlP-dep_Trfase_major"/>
</dbReference>
<dbReference type="InterPro" id="IPR050087">
    <property type="entry name" value="AON_synthase_class-II"/>
</dbReference>
<reference evidence="16 17" key="1">
    <citation type="submission" date="2023-07" db="EMBL/GenBank/DDBJ databases">
        <title>Genomic Encyclopedia of Type Strains, Phase IV (KMG-IV): sequencing the most valuable type-strain genomes for metagenomic binning, comparative biology and taxonomic classification.</title>
        <authorList>
            <person name="Goeker M."/>
        </authorList>
    </citation>
    <scope>NUCLEOTIDE SEQUENCE [LARGE SCALE GENOMIC DNA]</scope>
    <source>
        <strain evidence="16 17">DSM 19013</strain>
    </source>
</reference>
<evidence type="ECO:0000256" key="13">
    <source>
        <dbReference type="ARBA" id="ARBA00047715"/>
    </source>
</evidence>
<dbReference type="PANTHER" id="PTHR13693">
    <property type="entry name" value="CLASS II AMINOTRANSFERASE/8-AMINO-7-OXONONANOATE SYNTHASE"/>
    <property type="match status" value="1"/>
</dbReference>
<comment type="subunit">
    <text evidence="4">Homodimer.</text>
</comment>
<comment type="pathway">
    <text evidence="2">Cofactor biosynthesis; biotin biosynthesis.</text>
</comment>
<dbReference type="RefSeq" id="WP_238201967.1">
    <property type="nucleotide sequence ID" value="NZ_BPQE01000007.1"/>
</dbReference>
<comment type="caution">
    <text evidence="16">The sequence shown here is derived from an EMBL/GenBank/DDBJ whole genome shotgun (WGS) entry which is preliminary data.</text>
</comment>
<evidence type="ECO:0000256" key="9">
    <source>
        <dbReference type="ARBA" id="ARBA00022898"/>
    </source>
</evidence>
<evidence type="ECO:0000256" key="11">
    <source>
        <dbReference type="ARBA" id="ARBA00032610"/>
    </source>
</evidence>
<keyword evidence="8" id="KW-0093">Biotin biosynthesis</keyword>
<dbReference type="Gene3D" id="3.90.1150.10">
    <property type="entry name" value="Aspartate Aminotransferase, domain 1"/>
    <property type="match status" value="1"/>
</dbReference>
<dbReference type="Pfam" id="PF00155">
    <property type="entry name" value="Aminotran_1_2"/>
    <property type="match status" value="1"/>
</dbReference>
<evidence type="ECO:0000256" key="8">
    <source>
        <dbReference type="ARBA" id="ARBA00022756"/>
    </source>
</evidence>
<organism evidence="16 17">
    <name type="scientific">Methylobacterium aerolatum</name>
    <dbReference type="NCBI Taxonomy" id="418708"/>
    <lineage>
        <taxon>Bacteria</taxon>
        <taxon>Pseudomonadati</taxon>
        <taxon>Pseudomonadota</taxon>
        <taxon>Alphaproteobacteria</taxon>
        <taxon>Hyphomicrobiales</taxon>
        <taxon>Methylobacteriaceae</taxon>
        <taxon>Methylobacterium</taxon>
    </lineage>
</organism>
<comment type="similarity">
    <text evidence="3">Belongs to the class-II pyridoxal-phosphate-dependent aminotransferase family. BioF subfamily.</text>
</comment>
<dbReference type="PROSITE" id="PS00599">
    <property type="entry name" value="AA_TRANSFER_CLASS_2"/>
    <property type="match status" value="1"/>
</dbReference>
<keyword evidence="9 14" id="KW-0663">Pyridoxal phosphate</keyword>
<dbReference type="Gene3D" id="3.40.640.10">
    <property type="entry name" value="Type I PLP-dependent aspartate aminotransferase-like (Major domain)"/>
    <property type="match status" value="1"/>
</dbReference>
<evidence type="ECO:0000256" key="5">
    <source>
        <dbReference type="ARBA" id="ARBA00013187"/>
    </source>
</evidence>
<feature type="domain" description="Aminotransferase class I/classII large" evidence="15">
    <location>
        <begin position="42"/>
        <end position="367"/>
    </location>
</feature>
<dbReference type="EC" id="2.3.1.47" evidence="5"/>
<keyword evidence="7 16" id="KW-0808">Transferase</keyword>
<name>A0ABU0HYK6_9HYPH</name>
<evidence type="ECO:0000256" key="14">
    <source>
        <dbReference type="RuleBase" id="RU003693"/>
    </source>
</evidence>
<protein>
    <recommendedName>
        <fullName evidence="6">8-amino-7-oxononanoate synthase</fullName>
        <ecNumber evidence="5">2.3.1.47</ecNumber>
    </recommendedName>
    <alternativeName>
        <fullName evidence="11">7-keto-8-amino-pelargonic acid synthase</fullName>
    </alternativeName>
    <alternativeName>
        <fullName evidence="12">8-amino-7-ketopelargonate synthase</fullName>
    </alternativeName>
    <alternativeName>
        <fullName evidence="10">Alpha-oxoamine synthase</fullName>
    </alternativeName>
</protein>
<accession>A0ABU0HYK6</accession>
<evidence type="ECO:0000256" key="7">
    <source>
        <dbReference type="ARBA" id="ARBA00022679"/>
    </source>
</evidence>
<sequence>MDSLDSFASDKLAALDAQALRRRLKETERGPKAAAARDGRAMVSFSCNDYLGLSHHPRVVAAARVALEIHGAGSGGSRLVTGNYPVIGRLEERLAAHKGKEAALVFGSGYLANLGVAPALVGSRDLILLDELSHSCMWAGAKLSGATILTFRHNECDDLRAKLAAARGRHPRALVMTERVFSMDGDLAPMADILSVAADHDAWTLVDDAHGLGLAEDGPHAPLEMGTLSKSLGSYGGYLCASRAVIDLLICRARSFVYTTGLPPASAAAALEALTILEEEPDRRARPILLARRFTQRLGLPRAESAVVPVIVGDARRALDLSASLEAEGFLVVAIRPPTVPPGTARLRVAFSAAHSEAQVDALAEAIARHRDG</sequence>
<dbReference type="SUPFAM" id="SSF53383">
    <property type="entry name" value="PLP-dependent transferases"/>
    <property type="match status" value="1"/>
</dbReference>
<dbReference type="InterPro" id="IPR015424">
    <property type="entry name" value="PyrdxlP-dep_Trfase"/>
</dbReference>
<evidence type="ECO:0000256" key="4">
    <source>
        <dbReference type="ARBA" id="ARBA00011738"/>
    </source>
</evidence>